<feature type="domain" description="ABC transporter" evidence="6">
    <location>
        <begin position="313"/>
        <end position="527"/>
    </location>
</feature>
<evidence type="ECO:0000313" key="8">
    <source>
        <dbReference type="Proteomes" id="UP001251857"/>
    </source>
</evidence>
<dbReference type="EMBL" id="JAVRIB010000009">
    <property type="protein sequence ID" value="MDT0635309.1"/>
    <property type="molecule type" value="Genomic_DNA"/>
</dbReference>
<dbReference type="Pfam" id="PF00005">
    <property type="entry name" value="ABC_tran"/>
    <property type="match status" value="2"/>
</dbReference>
<proteinExistence type="predicted"/>
<feature type="region of interest" description="Disordered" evidence="5">
    <location>
        <begin position="525"/>
        <end position="566"/>
    </location>
</feature>
<feature type="coiled-coil region" evidence="4">
    <location>
        <begin position="84"/>
        <end position="111"/>
    </location>
</feature>
<evidence type="ECO:0000313" key="7">
    <source>
        <dbReference type="EMBL" id="MDT0635309.1"/>
    </source>
</evidence>
<dbReference type="GO" id="GO:0005524">
    <property type="term" value="F:ATP binding"/>
    <property type="evidence" value="ECO:0007669"/>
    <property type="project" value="UniProtKB-KW"/>
</dbReference>
<keyword evidence="4" id="KW-0175">Coiled coil</keyword>
<dbReference type="PANTHER" id="PTHR19211">
    <property type="entry name" value="ATP-BINDING TRANSPORT PROTEIN-RELATED"/>
    <property type="match status" value="1"/>
</dbReference>
<name>A0ABU3C175_9GAMM</name>
<dbReference type="CDD" id="cd03221">
    <property type="entry name" value="ABCF_EF-3"/>
    <property type="match status" value="2"/>
</dbReference>
<dbReference type="Pfam" id="PF12848">
    <property type="entry name" value="ABC_tran_Xtn"/>
    <property type="match status" value="1"/>
</dbReference>
<keyword evidence="2" id="KW-0547">Nucleotide-binding</keyword>
<evidence type="ECO:0000256" key="4">
    <source>
        <dbReference type="SAM" id="Coils"/>
    </source>
</evidence>
<comment type="caution">
    <text evidence="7">The sequence shown here is derived from an EMBL/GenBank/DDBJ whole genome shotgun (WGS) entry which is preliminary data.</text>
</comment>
<feature type="coiled-coil region" evidence="4">
    <location>
        <begin position="232"/>
        <end position="259"/>
    </location>
</feature>
<accession>A0ABU3C175</accession>
<keyword evidence="3 7" id="KW-0067">ATP-binding</keyword>
<organism evidence="7 8">
    <name type="scientific">Spectribacter hydrogenoxidans</name>
    <dbReference type="NCBI Taxonomy" id="3075608"/>
    <lineage>
        <taxon>Bacteria</taxon>
        <taxon>Pseudomonadati</taxon>
        <taxon>Pseudomonadota</taxon>
        <taxon>Gammaproteobacteria</taxon>
        <taxon>Salinisphaerales</taxon>
        <taxon>Salinisphaeraceae</taxon>
        <taxon>Spectribacter</taxon>
    </lineage>
</organism>
<dbReference type="InterPro" id="IPR050611">
    <property type="entry name" value="ABCF"/>
</dbReference>
<dbReference type="InterPro" id="IPR003439">
    <property type="entry name" value="ABC_transporter-like_ATP-bd"/>
</dbReference>
<dbReference type="RefSeq" id="WP_311653204.1">
    <property type="nucleotide sequence ID" value="NZ_JAVRIB010000009.1"/>
</dbReference>
<evidence type="ECO:0000256" key="2">
    <source>
        <dbReference type="ARBA" id="ARBA00022741"/>
    </source>
</evidence>
<reference evidence="7 8" key="1">
    <citation type="submission" date="2023-09" db="EMBL/GenBank/DDBJ databases">
        <authorList>
            <person name="Rey-Velasco X."/>
        </authorList>
    </citation>
    <scope>NUCLEOTIDE SEQUENCE [LARGE SCALE GENOMIC DNA]</scope>
    <source>
        <strain evidence="7 8">W335</strain>
    </source>
</reference>
<feature type="compositionally biased region" description="Low complexity" evidence="5">
    <location>
        <begin position="526"/>
        <end position="536"/>
    </location>
</feature>
<dbReference type="Gene3D" id="3.40.50.300">
    <property type="entry name" value="P-loop containing nucleotide triphosphate hydrolases"/>
    <property type="match status" value="2"/>
</dbReference>
<evidence type="ECO:0000256" key="1">
    <source>
        <dbReference type="ARBA" id="ARBA00022737"/>
    </source>
</evidence>
<dbReference type="SMART" id="SM00382">
    <property type="entry name" value="AAA"/>
    <property type="match status" value="2"/>
</dbReference>
<feature type="compositionally biased region" description="Basic and acidic residues" evidence="5">
    <location>
        <begin position="544"/>
        <end position="566"/>
    </location>
</feature>
<feature type="region of interest" description="Disordered" evidence="5">
    <location>
        <begin position="581"/>
        <end position="601"/>
    </location>
</feature>
<evidence type="ECO:0000256" key="3">
    <source>
        <dbReference type="ARBA" id="ARBA00022840"/>
    </source>
</evidence>
<dbReference type="PROSITE" id="PS00211">
    <property type="entry name" value="ABC_TRANSPORTER_1"/>
    <property type="match status" value="2"/>
</dbReference>
<feature type="domain" description="ABC transporter" evidence="6">
    <location>
        <begin position="2"/>
        <end position="246"/>
    </location>
</feature>
<dbReference type="InterPro" id="IPR003593">
    <property type="entry name" value="AAA+_ATPase"/>
</dbReference>
<keyword evidence="8" id="KW-1185">Reference proteome</keyword>
<evidence type="ECO:0000259" key="6">
    <source>
        <dbReference type="PROSITE" id="PS50893"/>
    </source>
</evidence>
<dbReference type="InterPro" id="IPR032781">
    <property type="entry name" value="ABC_tran_Xtn"/>
</dbReference>
<dbReference type="SUPFAM" id="SSF52540">
    <property type="entry name" value="P-loop containing nucleoside triphosphate hydrolases"/>
    <property type="match status" value="2"/>
</dbReference>
<keyword evidence="1" id="KW-0677">Repeat</keyword>
<gene>
    <name evidence="7" type="ORF">RM532_10115</name>
</gene>
<dbReference type="Proteomes" id="UP001251857">
    <property type="component" value="Unassembled WGS sequence"/>
</dbReference>
<dbReference type="InterPro" id="IPR017871">
    <property type="entry name" value="ABC_transporter-like_CS"/>
</dbReference>
<dbReference type="PROSITE" id="PS50893">
    <property type="entry name" value="ABC_TRANSPORTER_2"/>
    <property type="match status" value="2"/>
</dbReference>
<dbReference type="InterPro" id="IPR027417">
    <property type="entry name" value="P-loop_NTPase"/>
</dbReference>
<sequence length="632" mass="70488">MINLNNVTLRRGRDILLEDLSLTVHARQRVGVVGRNGTGKSSLFALLLGQLGADRGEVQIPAGLTVATVSQENPAGTRAAIEYVIDGDTELRELEVNLARAEADQNVTRQADIHERLNTIGGYAGRARAARLLHGLGFAPDTFDRPINSFSGGWRMRLNLAQALMCRSDLMLLDEPTNHLDLDAVLWLQEFLSRYPGTLLVISHDRDFLDAVAGQILHLEGKRGVLYTGNYSAFEVRRAEKLEQQQAQYENQAKRRAHLQAFVDRFRYKATKAKQAQSRLKQLERMETVAPAHWDSPFTFAFAEPKRLPTWLLRLDGAAAGYNNTPVVAGMKLTIAPGDRLALLGRNGAGKSTVMRLLAGEQPSLAEPVGRDCYLKVGYFAQHQLEQLDHQASALTHLQRMNPAATEQQLRNFLGGFDFHGDKALAPVAPFSGGEKARLALAMVVYTEPNLLLLDEPTNHLDLDMRQALERALQDFAGAVVLVAHDRHLIDATCDQLWRVADGRCEPFDGDLDDYARWLRAQQPNAEGGAAPAAPAEPEPARPSGREARQAAADQRAREKPLRNELKKLERELDRVTRQLDDLEKQLADPELYAPENRERAARLTTEQGRLRKTRDDIEQRWMDCASELEEA</sequence>
<evidence type="ECO:0000256" key="5">
    <source>
        <dbReference type="SAM" id="MobiDB-lite"/>
    </source>
</evidence>
<dbReference type="PANTHER" id="PTHR19211:SF14">
    <property type="entry name" value="ATP-BINDING CASSETTE SUB-FAMILY F MEMBER 1"/>
    <property type="match status" value="1"/>
</dbReference>
<protein>
    <submittedName>
        <fullName evidence="7">ATP-binding cassette domain-containing protein</fullName>
    </submittedName>
</protein>